<organism evidence="1">
    <name type="scientific">mine drainage metagenome</name>
    <dbReference type="NCBI Taxonomy" id="410659"/>
    <lineage>
        <taxon>unclassified sequences</taxon>
        <taxon>metagenomes</taxon>
        <taxon>ecological metagenomes</taxon>
    </lineage>
</organism>
<protein>
    <recommendedName>
        <fullName evidence="2">Nucleotidyltransferase</fullName>
    </recommendedName>
</protein>
<reference evidence="1" key="1">
    <citation type="submission" date="2009-10" db="EMBL/GenBank/DDBJ databases">
        <title>Diversity of trophic interactions inside an arsenic-rich microbial ecosystem.</title>
        <authorList>
            <person name="Bertin P.N."/>
            <person name="Heinrich-Salmeron A."/>
            <person name="Pelletier E."/>
            <person name="Goulhen-Chollet F."/>
            <person name="Arsene-Ploetze F."/>
            <person name="Gallien S."/>
            <person name="Calteau A."/>
            <person name="Vallenet D."/>
            <person name="Casiot C."/>
            <person name="Chane-Woon-Ming B."/>
            <person name="Giloteaux L."/>
            <person name="Barakat M."/>
            <person name="Bonnefoy V."/>
            <person name="Bruneel O."/>
            <person name="Chandler M."/>
            <person name="Cleiss J."/>
            <person name="Duran R."/>
            <person name="Elbaz-Poulichet F."/>
            <person name="Fonknechten N."/>
            <person name="Lauga B."/>
            <person name="Mornico D."/>
            <person name="Ortet P."/>
            <person name="Schaeffer C."/>
            <person name="Siguier P."/>
            <person name="Alexander Thil Smith A."/>
            <person name="Van Dorsselaer A."/>
            <person name="Weissenbach J."/>
            <person name="Medigue C."/>
            <person name="Le Paslier D."/>
        </authorList>
    </citation>
    <scope>NUCLEOTIDE SEQUENCE</scope>
</reference>
<comment type="caution">
    <text evidence="1">The sequence shown here is derived from an EMBL/GenBank/DDBJ whole genome shotgun (WGS) entry which is preliminary data.</text>
</comment>
<dbReference type="AlphaFoldDB" id="E6Q0P5"/>
<name>E6Q0P5_9ZZZZ</name>
<sequence>MKMSGANLDFGYVIARNILLDALSALKAYGRESVIVVGAQAIYLRCEERATIIPPFTIDSDLVLDLARRISPAPIKTHLETLGYSLRNGQPGLYQAPNLAVEAQAAGGVDLFVPAAYAIGNHRRDANIPGDPSAARRQRGLELTIIDRTPMIIRSLDPTNEREVEALVAGPAALLAAKLVKICERLKGDAARVEPKDVLDVYRILYSYDAKILAKTFLDFRAHDVAGPIIVEAIACMRDEFVGNDARALNLLEKYLDAYPVRFEVIESTRLLTEDLLEALSL</sequence>
<gene>
    <name evidence="1" type="ORF">CARN4_0100</name>
</gene>
<evidence type="ECO:0008006" key="2">
    <source>
        <dbReference type="Google" id="ProtNLM"/>
    </source>
</evidence>
<proteinExistence type="predicted"/>
<evidence type="ECO:0000313" key="1">
    <source>
        <dbReference type="EMBL" id="CBI00754.1"/>
    </source>
</evidence>
<dbReference type="EMBL" id="CABO01000005">
    <property type="protein sequence ID" value="CBI00754.1"/>
    <property type="molecule type" value="Genomic_DNA"/>
</dbReference>
<accession>E6Q0P5</accession>